<reference evidence="4" key="1">
    <citation type="submission" date="2011-08" db="EMBL/GenBank/DDBJ databases">
        <title>The draft genome of Latimeria chalumnae.</title>
        <authorList>
            <person name="Di Palma F."/>
            <person name="Alfoldi J."/>
            <person name="Johnson J."/>
            <person name="Berlin A."/>
            <person name="Gnerre S."/>
            <person name="Jaffe D."/>
            <person name="MacCallum I."/>
            <person name="Young S."/>
            <person name="Walker B.J."/>
            <person name="Lander E."/>
            <person name="Lindblad-Toh K."/>
        </authorList>
    </citation>
    <scope>NUCLEOTIDE SEQUENCE [LARGE SCALE GENOMIC DNA]</scope>
    <source>
        <strain evidence="4">Wild caught</strain>
    </source>
</reference>
<dbReference type="STRING" id="7897.ENSLACP00000020219"/>
<reference evidence="3" key="2">
    <citation type="submission" date="2025-08" db="UniProtKB">
        <authorList>
            <consortium name="Ensembl"/>
        </authorList>
    </citation>
    <scope>IDENTIFICATION</scope>
</reference>
<comment type="similarity">
    <text evidence="1">Belongs to the UPF0235 family.</text>
</comment>
<protein>
    <submittedName>
        <fullName evidence="3">Zgc:193812</fullName>
    </submittedName>
</protein>
<proteinExistence type="inferred from homology"/>
<dbReference type="Proteomes" id="UP000008672">
    <property type="component" value="Unassembled WGS sequence"/>
</dbReference>
<dbReference type="GeneTree" id="ENSGT00940000164795"/>
<evidence type="ECO:0000313" key="4">
    <source>
        <dbReference type="Proteomes" id="UP000008672"/>
    </source>
</evidence>
<dbReference type="HOGENOM" id="CLU_130694_2_0_1"/>
<dbReference type="Pfam" id="PF02594">
    <property type="entry name" value="DUF167"/>
    <property type="match status" value="1"/>
</dbReference>
<evidence type="ECO:0000313" key="3">
    <source>
        <dbReference type="Ensembl" id="ENSLACP00000020219.1"/>
    </source>
</evidence>
<dbReference type="InterPro" id="IPR036591">
    <property type="entry name" value="YggU-like_sf"/>
</dbReference>
<dbReference type="NCBIfam" id="TIGR00251">
    <property type="entry name" value="DUF167 family protein"/>
    <property type="match status" value="1"/>
</dbReference>
<feature type="region of interest" description="Disordered" evidence="2">
    <location>
        <begin position="1"/>
        <end position="27"/>
    </location>
</feature>
<dbReference type="Gene3D" id="3.30.1200.10">
    <property type="entry name" value="YggU-like"/>
    <property type="match status" value="1"/>
</dbReference>
<dbReference type="InterPro" id="IPR003746">
    <property type="entry name" value="DUF167"/>
</dbReference>
<dbReference type="PANTHER" id="PTHR13420:SF7">
    <property type="entry name" value="UPF0235 PROTEIN C15ORF40"/>
    <property type="match status" value="1"/>
</dbReference>
<sequence>MPKKKNKTNKLNKGQTEESGKCSASSCSPVAFDKSGSITISVHAKPGSKQNAITDVAVEAVGVAVAAPPMEGEANAELLRYLAKVLEIKKSDIVLEKGCKSRKKVVKVLTSLSLEDVLERLKKEAATS</sequence>
<dbReference type="SMART" id="SM01152">
    <property type="entry name" value="DUF167"/>
    <property type="match status" value="1"/>
</dbReference>
<name>H3BE98_LATCH</name>
<dbReference type="Bgee" id="ENSLACG00000017770">
    <property type="expression patterns" value="Expressed in post-anal tail muscle"/>
</dbReference>
<dbReference type="eggNOG" id="KOG3276">
    <property type="taxonomic scope" value="Eukaryota"/>
</dbReference>
<feature type="compositionally biased region" description="Basic residues" evidence="2">
    <location>
        <begin position="1"/>
        <end position="10"/>
    </location>
</feature>
<dbReference type="PANTHER" id="PTHR13420">
    <property type="entry name" value="UPF0235 PROTEIN C15ORF40"/>
    <property type="match status" value="1"/>
</dbReference>
<dbReference type="OMA" id="NICIQIL"/>
<dbReference type="Ensembl" id="ENSLACT00000020359.1">
    <property type="protein sequence ID" value="ENSLACP00000020219.1"/>
    <property type="gene ID" value="ENSLACG00000017770.1"/>
</dbReference>
<dbReference type="HAMAP" id="MF_00634">
    <property type="entry name" value="UPF0235"/>
    <property type="match status" value="1"/>
</dbReference>
<reference evidence="3" key="3">
    <citation type="submission" date="2025-09" db="UniProtKB">
        <authorList>
            <consortium name="Ensembl"/>
        </authorList>
    </citation>
    <scope>IDENTIFICATION</scope>
</reference>
<evidence type="ECO:0000256" key="2">
    <source>
        <dbReference type="SAM" id="MobiDB-lite"/>
    </source>
</evidence>
<dbReference type="AlphaFoldDB" id="H3BE98"/>
<dbReference type="EMBL" id="AFYH01020539">
    <property type="status" value="NOT_ANNOTATED_CDS"/>
    <property type="molecule type" value="Genomic_DNA"/>
</dbReference>
<dbReference type="InParanoid" id="H3BE98"/>
<dbReference type="FunCoup" id="H3BE98">
    <property type="interactions" value="831"/>
</dbReference>
<dbReference type="EMBL" id="AFYH01020540">
    <property type="status" value="NOT_ANNOTATED_CDS"/>
    <property type="molecule type" value="Genomic_DNA"/>
</dbReference>
<dbReference type="GO" id="GO:0005737">
    <property type="term" value="C:cytoplasm"/>
    <property type="evidence" value="ECO:0007669"/>
    <property type="project" value="TreeGrafter"/>
</dbReference>
<evidence type="ECO:0000256" key="1">
    <source>
        <dbReference type="ARBA" id="ARBA00010364"/>
    </source>
</evidence>
<organism evidence="3 4">
    <name type="scientific">Latimeria chalumnae</name>
    <name type="common">Coelacanth</name>
    <dbReference type="NCBI Taxonomy" id="7897"/>
    <lineage>
        <taxon>Eukaryota</taxon>
        <taxon>Metazoa</taxon>
        <taxon>Chordata</taxon>
        <taxon>Craniata</taxon>
        <taxon>Vertebrata</taxon>
        <taxon>Euteleostomi</taxon>
        <taxon>Coelacanthiformes</taxon>
        <taxon>Coelacanthidae</taxon>
        <taxon>Latimeria</taxon>
    </lineage>
</organism>
<gene>
    <name evidence="3" type="primary">C13H15orf40</name>
</gene>
<keyword evidence="4" id="KW-1185">Reference proteome</keyword>
<accession>H3BE98</accession>
<dbReference type="SUPFAM" id="SSF69786">
    <property type="entry name" value="YggU-like"/>
    <property type="match status" value="1"/>
</dbReference>